<name>A0ABQ5ETE0_9ASTR</name>
<organism evidence="1 2">
    <name type="scientific">Tanacetum coccineum</name>
    <dbReference type="NCBI Taxonomy" id="301880"/>
    <lineage>
        <taxon>Eukaryota</taxon>
        <taxon>Viridiplantae</taxon>
        <taxon>Streptophyta</taxon>
        <taxon>Embryophyta</taxon>
        <taxon>Tracheophyta</taxon>
        <taxon>Spermatophyta</taxon>
        <taxon>Magnoliopsida</taxon>
        <taxon>eudicotyledons</taxon>
        <taxon>Gunneridae</taxon>
        <taxon>Pentapetalae</taxon>
        <taxon>asterids</taxon>
        <taxon>campanulids</taxon>
        <taxon>Asterales</taxon>
        <taxon>Asteraceae</taxon>
        <taxon>Asteroideae</taxon>
        <taxon>Anthemideae</taxon>
        <taxon>Anthemidinae</taxon>
        <taxon>Tanacetum</taxon>
    </lineage>
</organism>
<gene>
    <name evidence="1" type="ORF">Tco_0988826</name>
</gene>
<evidence type="ECO:0000313" key="2">
    <source>
        <dbReference type="Proteomes" id="UP001151760"/>
    </source>
</evidence>
<comment type="caution">
    <text evidence="1">The sequence shown here is derived from an EMBL/GenBank/DDBJ whole genome shotgun (WGS) entry which is preliminary data.</text>
</comment>
<evidence type="ECO:0008006" key="3">
    <source>
        <dbReference type="Google" id="ProtNLM"/>
    </source>
</evidence>
<keyword evidence="2" id="KW-1185">Reference proteome</keyword>
<sequence length="138" mass="15977">MRDLNKRNRDVFNKVKFLRTELGRVQECLDRDPSNASLRGEEMVYASAFRDAALDEEKLLQQKTKITWLKDGDFNSSYFHKVVKGRVSRNRIEVVYDDRALDLSKPVHDKEIKEALFNIDDNKASGPDGYSSKFFKAA</sequence>
<dbReference type="Proteomes" id="UP001151760">
    <property type="component" value="Unassembled WGS sequence"/>
</dbReference>
<accession>A0ABQ5ETE0</accession>
<protein>
    <recommendedName>
        <fullName evidence="3">RNA-directed DNA polymerase, eukaryota, reverse transcriptase zinc-binding domain protein</fullName>
    </recommendedName>
</protein>
<reference evidence="1" key="2">
    <citation type="submission" date="2022-01" db="EMBL/GenBank/DDBJ databases">
        <authorList>
            <person name="Yamashiro T."/>
            <person name="Shiraishi A."/>
            <person name="Satake H."/>
            <person name="Nakayama K."/>
        </authorList>
    </citation>
    <scope>NUCLEOTIDE SEQUENCE</scope>
</reference>
<evidence type="ECO:0000313" key="1">
    <source>
        <dbReference type="EMBL" id="GJT53772.1"/>
    </source>
</evidence>
<dbReference type="EMBL" id="BQNB010016616">
    <property type="protein sequence ID" value="GJT53772.1"/>
    <property type="molecule type" value="Genomic_DNA"/>
</dbReference>
<proteinExistence type="predicted"/>
<reference evidence="1" key="1">
    <citation type="journal article" date="2022" name="Int. J. Mol. Sci.">
        <title>Draft Genome of Tanacetum Coccineum: Genomic Comparison of Closely Related Tanacetum-Family Plants.</title>
        <authorList>
            <person name="Yamashiro T."/>
            <person name="Shiraishi A."/>
            <person name="Nakayama K."/>
            <person name="Satake H."/>
        </authorList>
    </citation>
    <scope>NUCLEOTIDE SEQUENCE</scope>
</reference>